<comment type="catalytic activity">
    <reaction evidence="7">
        <text>[glutaredoxin]-dithiol + arsenate + glutathione + H(+) = glutathionyl-S-S-[glutaredoxin] + arsenite + H2O</text>
        <dbReference type="Rhea" id="RHEA:22016"/>
        <dbReference type="Rhea" id="RHEA-COMP:10729"/>
        <dbReference type="Rhea" id="RHEA-COMP:17668"/>
        <dbReference type="ChEBI" id="CHEBI:15377"/>
        <dbReference type="ChEBI" id="CHEBI:15378"/>
        <dbReference type="ChEBI" id="CHEBI:29242"/>
        <dbReference type="ChEBI" id="CHEBI:29950"/>
        <dbReference type="ChEBI" id="CHEBI:48597"/>
        <dbReference type="ChEBI" id="CHEBI:57925"/>
        <dbReference type="ChEBI" id="CHEBI:146199"/>
        <dbReference type="EC" id="1.20.4.1"/>
    </reaction>
</comment>
<name>A0A2D2DPT1_9BURK</name>
<evidence type="ECO:0000256" key="5">
    <source>
        <dbReference type="ARBA" id="ARBA00039879"/>
    </source>
</evidence>
<accession>A0A2D2DPT1</accession>
<keyword evidence="9" id="KW-1185">Reference proteome</keyword>
<dbReference type="Gene3D" id="3.40.30.10">
    <property type="entry name" value="Glutaredoxin"/>
    <property type="match status" value="1"/>
</dbReference>
<organism evidence="8 9">
    <name type="scientific">Massilia violaceinigra</name>
    <dbReference type="NCBI Taxonomy" id="2045208"/>
    <lineage>
        <taxon>Bacteria</taxon>
        <taxon>Pseudomonadati</taxon>
        <taxon>Pseudomonadota</taxon>
        <taxon>Betaproteobacteria</taxon>
        <taxon>Burkholderiales</taxon>
        <taxon>Oxalobacteraceae</taxon>
        <taxon>Telluria group</taxon>
        <taxon>Massilia</taxon>
    </lineage>
</organism>
<dbReference type="CDD" id="cd03034">
    <property type="entry name" value="ArsC_ArsC"/>
    <property type="match status" value="1"/>
</dbReference>
<comment type="similarity">
    <text evidence="1 6 7">Belongs to the ArsC family.</text>
</comment>
<dbReference type="GO" id="GO:0046685">
    <property type="term" value="P:response to arsenic-containing substance"/>
    <property type="evidence" value="ECO:0007669"/>
    <property type="project" value="UniProtKB-KW"/>
</dbReference>
<proteinExistence type="inferred from homology"/>
<dbReference type="InterPro" id="IPR006659">
    <property type="entry name" value="Arsenate_reductase"/>
</dbReference>
<dbReference type="NCBIfam" id="TIGR00014">
    <property type="entry name" value="arsC"/>
    <property type="match status" value="1"/>
</dbReference>
<dbReference type="EMBL" id="CP024608">
    <property type="protein sequence ID" value="ATQ76973.1"/>
    <property type="molecule type" value="Genomic_DNA"/>
</dbReference>
<dbReference type="PANTHER" id="PTHR30041">
    <property type="entry name" value="ARSENATE REDUCTASE"/>
    <property type="match status" value="1"/>
</dbReference>
<dbReference type="SUPFAM" id="SSF52833">
    <property type="entry name" value="Thioredoxin-like"/>
    <property type="match status" value="1"/>
</dbReference>
<dbReference type="PROSITE" id="PS51353">
    <property type="entry name" value="ARSC"/>
    <property type="match status" value="1"/>
</dbReference>
<dbReference type="Proteomes" id="UP000229897">
    <property type="component" value="Chromosome"/>
</dbReference>
<evidence type="ECO:0000256" key="2">
    <source>
        <dbReference type="ARBA" id="ARBA00022849"/>
    </source>
</evidence>
<dbReference type="OrthoDB" id="9790554at2"/>
<dbReference type="RefSeq" id="WP_099878712.1">
    <property type="nucleotide sequence ID" value="NZ_CP024608.1"/>
</dbReference>
<evidence type="ECO:0000256" key="1">
    <source>
        <dbReference type="ARBA" id="ARBA00007198"/>
    </source>
</evidence>
<evidence type="ECO:0000313" key="9">
    <source>
        <dbReference type="Proteomes" id="UP000229897"/>
    </source>
</evidence>
<evidence type="ECO:0000256" key="6">
    <source>
        <dbReference type="PROSITE-ProRule" id="PRU01282"/>
    </source>
</evidence>
<dbReference type="PANTHER" id="PTHR30041:SF5">
    <property type="entry name" value="ARSENATE REDUCTASE-RELATED"/>
    <property type="match status" value="1"/>
</dbReference>
<evidence type="ECO:0000313" key="8">
    <source>
        <dbReference type="EMBL" id="ATQ76973.1"/>
    </source>
</evidence>
<evidence type="ECO:0000256" key="7">
    <source>
        <dbReference type="RuleBase" id="RU362029"/>
    </source>
</evidence>
<dbReference type="GO" id="GO:0008794">
    <property type="term" value="F:arsenate reductase (glutaredoxin) activity"/>
    <property type="evidence" value="ECO:0007669"/>
    <property type="project" value="UniProtKB-UniRule"/>
</dbReference>
<keyword evidence="2" id="KW-0059">Arsenical resistance</keyword>
<dbReference type="KEGG" id="mass:CR152_22505"/>
<dbReference type="EC" id="1.20.4.1" evidence="4 7"/>
<dbReference type="Pfam" id="PF03960">
    <property type="entry name" value="ArsC"/>
    <property type="match status" value="1"/>
</dbReference>
<dbReference type="InterPro" id="IPR006660">
    <property type="entry name" value="Arsenate_reductase-like"/>
</dbReference>
<sequence length="120" mass="12933">MTITIYHNARCSNSRRALELIRASGAEPHVVDYLAEPPTRAVLADLIARAGLGVRDAMRTKEPEYADLGLADPAVGDDALLDAMVAHPTLINRPFVVTPLGVRLCRPGDLVLDILPPKEA</sequence>
<dbReference type="InterPro" id="IPR036249">
    <property type="entry name" value="Thioredoxin-like_sf"/>
</dbReference>
<protein>
    <recommendedName>
        <fullName evidence="5 7">Arsenate reductase</fullName>
        <ecNumber evidence="4 7">1.20.4.1</ecNumber>
    </recommendedName>
</protein>
<keyword evidence="3 7" id="KW-0560">Oxidoreductase</keyword>
<dbReference type="AlphaFoldDB" id="A0A2D2DPT1"/>
<gene>
    <name evidence="8" type="primary">arsC</name>
    <name evidence="8" type="ORF">CR152_22505</name>
</gene>
<evidence type="ECO:0000256" key="4">
    <source>
        <dbReference type="ARBA" id="ARBA00038969"/>
    </source>
</evidence>
<reference evidence="8" key="1">
    <citation type="submission" date="2017-10" db="EMBL/GenBank/DDBJ databases">
        <title>Massilia psychrophilum sp. nov., a novel purple-pigmented bacterium isolated from Tianshan glacier, Xinjiang Municipality, China.</title>
        <authorList>
            <person name="Wang H."/>
        </authorList>
    </citation>
    <scope>NUCLEOTIDE SEQUENCE [LARGE SCALE GENOMIC DNA]</scope>
    <source>
        <strain evidence="8">B2</strain>
    </source>
</reference>
<evidence type="ECO:0000256" key="3">
    <source>
        <dbReference type="ARBA" id="ARBA00023002"/>
    </source>
</evidence>